<evidence type="ECO:0000313" key="4">
    <source>
        <dbReference type="Proteomes" id="UP000196138"/>
    </source>
</evidence>
<sequence>MTMRTLNLLAASVLGLGALMSTSAFAQPKAQRAAAPVECGANSDPAACRKEAAAARAAARSGALTQGDFKANALARCEVVPPADRDTCRRRVESGQSSGSVEAGGTLTELREQVPAKQP</sequence>
<protein>
    <submittedName>
        <fullName evidence="3">Uncharacterized protein</fullName>
    </submittedName>
</protein>
<evidence type="ECO:0000313" key="3">
    <source>
        <dbReference type="EMBL" id="ARU05265.1"/>
    </source>
</evidence>
<gene>
    <name evidence="3" type="ORF">CCO03_11760</name>
</gene>
<dbReference type="EMBL" id="CP021455">
    <property type="protein sequence ID" value="ARU05265.1"/>
    <property type="molecule type" value="Genomic_DNA"/>
</dbReference>
<reference evidence="3 4" key="1">
    <citation type="submission" date="2017-05" db="EMBL/GenBank/DDBJ databases">
        <authorList>
            <person name="Song R."/>
            <person name="Chenine A.L."/>
            <person name="Ruprecht R.M."/>
        </authorList>
    </citation>
    <scope>NUCLEOTIDE SEQUENCE [LARGE SCALE GENOMIC DNA]</scope>
    <source>
        <strain evidence="3 4">DSM 26136</strain>
    </source>
</reference>
<proteinExistence type="predicted"/>
<feature type="chain" id="PRO_5011965358" evidence="2">
    <location>
        <begin position="27"/>
        <end position="119"/>
    </location>
</feature>
<feature type="region of interest" description="Disordered" evidence="1">
    <location>
        <begin position="87"/>
        <end position="119"/>
    </location>
</feature>
<keyword evidence="4" id="KW-1185">Reference proteome</keyword>
<evidence type="ECO:0000256" key="1">
    <source>
        <dbReference type="SAM" id="MobiDB-lite"/>
    </source>
</evidence>
<dbReference type="Proteomes" id="UP000196138">
    <property type="component" value="Chromosome"/>
</dbReference>
<evidence type="ECO:0000256" key="2">
    <source>
        <dbReference type="SAM" id="SignalP"/>
    </source>
</evidence>
<keyword evidence="2" id="KW-0732">Signal</keyword>
<dbReference type="OrthoDB" id="8780961at2"/>
<organism evidence="3 4">
    <name type="scientific">Comamonas serinivorans</name>
    <dbReference type="NCBI Taxonomy" id="1082851"/>
    <lineage>
        <taxon>Bacteria</taxon>
        <taxon>Pseudomonadati</taxon>
        <taxon>Pseudomonadota</taxon>
        <taxon>Betaproteobacteria</taxon>
        <taxon>Burkholderiales</taxon>
        <taxon>Comamonadaceae</taxon>
        <taxon>Comamonas</taxon>
    </lineage>
</organism>
<accession>A0A1Y0ENP9</accession>
<dbReference type="KEGG" id="cser:CCO03_11760"/>
<dbReference type="RefSeq" id="WP_087281252.1">
    <property type="nucleotide sequence ID" value="NZ_CP021455.1"/>
</dbReference>
<dbReference type="AlphaFoldDB" id="A0A1Y0ENP9"/>
<feature type="compositionally biased region" description="Basic and acidic residues" evidence="1">
    <location>
        <begin position="109"/>
        <end position="119"/>
    </location>
</feature>
<name>A0A1Y0ENP9_9BURK</name>
<feature type="signal peptide" evidence="2">
    <location>
        <begin position="1"/>
        <end position="26"/>
    </location>
</feature>